<gene>
    <name evidence="1" type="ORF">AMQ84_06430</name>
</gene>
<accession>A0A132U7U3</accession>
<dbReference type="Proteomes" id="UP000070475">
    <property type="component" value="Unassembled WGS sequence"/>
</dbReference>
<dbReference type="OrthoDB" id="2554226at2"/>
<reference evidence="1 2" key="1">
    <citation type="submission" date="2015-08" db="EMBL/GenBank/DDBJ databases">
        <title>Genomes of Paenibacillus riograndensis.</title>
        <authorList>
            <person name="Sant'Anna F.H."/>
            <person name="Souza R."/>
            <person name="Ambrosini A."/>
            <person name="Bach E."/>
            <person name="Fernandes G."/>
            <person name="Balsanelli E."/>
            <person name="Baura V.A."/>
            <person name="Pedrosa F.O."/>
            <person name="Souza E.M."/>
            <person name="Passaglia L."/>
        </authorList>
    </citation>
    <scope>NUCLEOTIDE SEQUENCE [LARGE SCALE GENOMIC DNA]</scope>
    <source>
        <strain evidence="1 2">CAS34</strain>
    </source>
</reference>
<dbReference type="PATRIC" id="fig|483937.3.peg.4483"/>
<keyword evidence="2" id="KW-1185">Reference proteome</keyword>
<name>A0A132U7U3_9BACL</name>
<proteinExistence type="predicted"/>
<evidence type="ECO:0000313" key="2">
    <source>
        <dbReference type="Proteomes" id="UP000070475"/>
    </source>
</evidence>
<organism evidence="1 2">
    <name type="scientific">Paenibacillus riograndensis</name>
    <dbReference type="NCBI Taxonomy" id="483937"/>
    <lineage>
        <taxon>Bacteria</taxon>
        <taxon>Bacillati</taxon>
        <taxon>Bacillota</taxon>
        <taxon>Bacilli</taxon>
        <taxon>Bacillales</taxon>
        <taxon>Paenibacillaceae</taxon>
        <taxon>Paenibacillus</taxon>
        <taxon>Paenibacillus sonchi group</taxon>
    </lineage>
</organism>
<dbReference type="EMBL" id="LIRB01000110">
    <property type="protein sequence ID" value="KWX79548.1"/>
    <property type="molecule type" value="Genomic_DNA"/>
</dbReference>
<sequence>MELPKGIQDYLFQYRIKGLLKQHGKQYSGRTTTVYERLDQAISSDPDFNRKFEDFVVEEISNGRNRQIFLCGFAVESLQILGSYQSVQSNLAASHLPFEPFNNLLNPRITESGTMLYLNIDQTNGQVSQISMAFLREAQIETNDGDGNPQFKTVTDYDWIDIFPQQRYLQIKTRPHSNNYIVNEAQSKQDFEYYWDLMKTIFKVVYTNMSESKNTLYKIFKVLTDKAEAPYAQKVTDNISLIEEKINQISRALALPNSKNPVDIPIRVARLFERALILSDLMNYKAYDREKLGIVDKIDFSDQSGAKVVALSGQEGIEYADIYFDTRETLDELQKLNKLWLTWFLPNPIESDLVLDDENTDEPREFNASENEIERVETRIEVYDNRVIIQFLDIMCAPKEVQDHVLSMFRKFEEGEIS</sequence>
<dbReference type="RefSeq" id="WP_060859763.1">
    <property type="nucleotide sequence ID" value="NZ_LIRB01000110.1"/>
</dbReference>
<comment type="caution">
    <text evidence="1">The sequence shown here is derived from an EMBL/GenBank/DDBJ whole genome shotgun (WGS) entry which is preliminary data.</text>
</comment>
<evidence type="ECO:0000313" key="1">
    <source>
        <dbReference type="EMBL" id="KWX79548.1"/>
    </source>
</evidence>
<protein>
    <submittedName>
        <fullName evidence="1">Uncharacterized protein</fullName>
    </submittedName>
</protein>
<dbReference type="AlphaFoldDB" id="A0A132U7U3"/>